<organism evidence="1 2">
    <name type="scientific">Photobacterium halotolerans</name>
    <dbReference type="NCBI Taxonomy" id="265726"/>
    <lineage>
        <taxon>Bacteria</taxon>
        <taxon>Pseudomonadati</taxon>
        <taxon>Pseudomonadota</taxon>
        <taxon>Gammaproteobacteria</taxon>
        <taxon>Vibrionales</taxon>
        <taxon>Vibrionaceae</taxon>
        <taxon>Photobacterium</taxon>
    </lineage>
</organism>
<evidence type="ECO:0000313" key="2">
    <source>
        <dbReference type="Proteomes" id="UP000465712"/>
    </source>
</evidence>
<gene>
    <name evidence="1" type="ORF">CAG72_01945</name>
</gene>
<sequence length="80" mass="8744">MREPVRNSIEAFICNNVAAVLDKEGYGSSEVDLGVNEALRFYRTTCTFKKGKVFESCLAKAKAMVSPAKKSKPKSKKVAA</sequence>
<evidence type="ECO:0000313" key="1">
    <source>
        <dbReference type="EMBL" id="NAW63967.1"/>
    </source>
</evidence>
<dbReference type="AlphaFoldDB" id="A0A7X4W8W4"/>
<comment type="caution">
    <text evidence="1">The sequence shown here is derived from an EMBL/GenBank/DDBJ whole genome shotgun (WGS) entry which is preliminary data.</text>
</comment>
<reference evidence="1 2" key="1">
    <citation type="submission" date="2017-05" db="EMBL/GenBank/DDBJ databases">
        <title>High clonality and local adaptation shapes Vibrionaceae linages within an endangered oasis.</title>
        <authorList>
            <person name="Vazquez-Rosas-Landa M."/>
        </authorList>
    </citation>
    <scope>NUCLEOTIDE SEQUENCE [LARGE SCALE GENOMIC DNA]</scope>
    <source>
        <strain evidence="1 2">P46_P4S1P180</strain>
    </source>
</reference>
<dbReference type="Proteomes" id="UP000465712">
    <property type="component" value="Unassembled WGS sequence"/>
</dbReference>
<dbReference type="RefSeq" id="WP_161442471.1">
    <property type="nucleotide sequence ID" value="NZ_WXWW01000038.1"/>
</dbReference>
<proteinExistence type="predicted"/>
<name>A0A7X4W8W4_9GAMM</name>
<dbReference type="EMBL" id="WXWW01000038">
    <property type="protein sequence ID" value="NAW63967.1"/>
    <property type="molecule type" value="Genomic_DNA"/>
</dbReference>
<protein>
    <submittedName>
        <fullName evidence="1">Uncharacterized protein</fullName>
    </submittedName>
</protein>
<accession>A0A7X4W8W4</accession>